<dbReference type="EMBL" id="JAJVKT010000029">
    <property type="protein sequence ID" value="MCE7510745.1"/>
    <property type="molecule type" value="Genomic_DNA"/>
</dbReference>
<dbReference type="Pfam" id="PF06966">
    <property type="entry name" value="DUF1295"/>
    <property type="match status" value="1"/>
</dbReference>
<protein>
    <submittedName>
        <fullName evidence="2">DUF1295 domain-containing protein</fullName>
    </submittedName>
</protein>
<comment type="caution">
    <text evidence="2">The sequence shown here is derived from an EMBL/GenBank/DDBJ whole genome shotgun (WGS) entry which is preliminary data.</text>
</comment>
<feature type="transmembrane region" description="Helical" evidence="1">
    <location>
        <begin position="186"/>
        <end position="203"/>
    </location>
</feature>
<dbReference type="PANTHER" id="PTHR32251">
    <property type="entry name" value="3-OXO-5-ALPHA-STEROID 4-DEHYDROGENASE"/>
    <property type="match status" value="1"/>
</dbReference>
<organism evidence="2 3">
    <name type="scientific">Alloalcanivorax xenomutans</name>
    <dbReference type="NCBI Taxonomy" id="1094342"/>
    <lineage>
        <taxon>Bacteria</taxon>
        <taxon>Pseudomonadati</taxon>
        <taxon>Pseudomonadota</taxon>
        <taxon>Gammaproteobacteria</taxon>
        <taxon>Oceanospirillales</taxon>
        <taxon>Alcanivoracaceae</taxon>
        <taxon>Alloalcanivorax</taxon>
    </lineage>
</organism>
<evidence type="ECO:0000313" key="2">
    <source>
        <dbReference type="EMBL" id="MCE7510745.1"/>
    </source>
</evidence>
<dbReference type="KEGG" id="axe:P40_00570"/>
<evidence type="ECO:0000256" key="1">
    <source>
        <dbReference type="SAM" id="Phobius"/>
    </source>
</evidence>
<dbReference type="PROSITE" id="PS50244">
    <property type="entry name" value="S5A_REDUCTASE"/>
    <property type="match status" value="1"/>
</dbReference>
<reference evidence="2" key="1">
    <citation type="submission" date="2022-01" db="EMBL/GenBank/DDBJ databases">
        <authorList>
            <person name="Karlyshev A.V."/>
            <person name="Jaspars M."/>
        </authorList>
    </citation>
    <scope>NUCLEOTIDE SEQUENCE</scope>
    <source>
        <strain evidence="2">AGSA3-2</strain>
    </source>
</reference>
<gene>
    <name evidence="2" type="ORF">LZG35_19075</name>
</gene>
<keyword evidence="3" id="KW-1185">Reference proteome</keyword>
<dbReference type="GO" id="GO:0016020">
    <property type="term" value="C:membrane"/>
    <property type="evidence" value="ECO:0007669"/>
    <property type="project" value="TreeGrafter"/>
</dbReference>
<name>A0A9Q3W861_9GAMM</name>
<keyword evidence="1" id="KW-0472">Membrane</keyword>
<dbReference type="PANTHER" id="PTHR32251:SF17">
    <property type="entry name" value="STEROID 5-ALPHA REDUCTASE C-TERMINAL DOMAIN-CONTAINING PROTEIN"/>
    <property type="match status" value="1"/>
</dbReference>
<feature type="transmembrane region" description="Helical" evidence="1">
    <location>
        <begin position="6"/>
        <end position="23"/>
    </location>
</feature>
<dbReference type="AlphaFoldDB" id="A0A9Q3W861"/>
<feature type="transmembrane region" description="Helical" evidence="1">
    <location>
        <begin position="105"/>
        <end position="127"/>
    </location>
</feature>
<feature type="transmembrane region" description="Helical" evidence="1">
    <location>
        <begin position="133"/>
        <end position="155"/>
    </location>
</feature>
<feature type="transmembrane region" description="Helical" evidence="1">
    <location>
        <begin position="56"/>
        <end position="74"/>
    </location>
</feature>
<proteinExistence type="predicted"/>
<accession>A0A9Q3W861</accession>
<keyword evidence="1" id="KW-0812">Transmembrane</keyword>
<dbReference type="Proteomes" id="UP001107961">
    <property type="component" value="Unassembled WGS sequence"/>
</dbReference>
<dbReference type="InterPro" id="IPR010721">
    <property type="entry name" value="UstE-like"/>
</dbReference>
<feature type="transmembrane region" description="Helical" evidence="1">
    <location>
        <begin position="30"/>
        <end position="50"/>
    </location>
</feature>
<evidence type="ECO:0000313" key="3">
    <source>
        <dbReference type="Proteomes" id="UP001107961"/>
    </source>
</evidence>
<sequence length="258" mass="29110">MISSILTFSLVMLLLAFTVAWWIQRLAGNAGYVDVAWSVGIGVTGLSYLVVGEGELLPRLAAGVLLLVWAMRLGGHILKRVVNEEQEDGRYRAMRERLGRGAQPAFLLVFWAQAGLAWLFALPFHVIAGQPRFSPWAMAAGVVIGLVAIWGEALADHQLARFKARDDSHGRTCRDGLWRYSRHPNYFFEWLHWFSYPLIAVGATGGVWLWGLPVMMLLFLWFVTGIPYTEKQALKSRGADYRDYQRTTSPFIPWRPAS</sequence>
<keyword evidence="1" id="KW-1133">Transmembrane helix</keyword>
<dbReference type="Gene3D" id="1.20.120.1630">
    <property type="match status" value="1"/>
</dbReference>
<dbReference type="RefSeq" id="WP_022997242.1">
    <property type="nucleotide sequence ID" value="NZ_CBDDTQ010000003.1"/>
</dbReference>